<organism evidence="2 3">
    <name type="scientific">Colletotrichum sidae</name>
    <dbReference type="NCBI Taxonomy" id="1347389"/>
    <lineage>
        <taxon>Eukaryota</taxon>
        <taxon>Fungi</taxon>
        <taxon>Dikarya</taxon>
        <taxon>Ascomycota</taxon>
        <taxon>Pezizomycotina</taxon>
        <taxon>Sordariomycetes</taxon>
        <taxon>Hypocreomycetidae</taxon>
        <taxon>Glomerellales</taxon>
        <taxon>Glomerellaceae</taxon>
        <taxon>Colletotrichum</taxon>
        <taxon>Colletotrichum orbiculare species complex</taxon>
    </lineage>
</organism>
<evidence type="ECO:0000313" key="2">
    <source>
        <dbReference type="EMBL" id="TEA17725.1"/>
    </source>
</evidence>
<evidence type="ECO:0000259" key="1">
    <source>
        <dbReference type="Pfam" id="PF24494"/>
    </source>
</evidence>
<dbReference type="Proteomes" id="UP000295604">
    <property type="component" value="Unassembled WGS sequence"/>
</dbReference>
<comment type="caution">
    <text evidence="2">The sequence shown here is derived from an EMBL/GenBank/DDBJ whole genome shotgun (WGS) entry which is preliminary data.</text>
</comment>
<dbReference type="InterPro" id="IPR056009">
    <property type="entry name" value="DUF7587"/>
</dbReference>
<dbReference type="EMBL" id="QAPF01000081">
    <property type="protein sequence ID" value="TEA17725.1"/>
    <property type="molecule type" value="Genomic_DNA"/>
</dbReference>
<evidence type="ECO:0000313" key="3">
    <source>
        <dbReference type="Proteomes" id="UP000295604"/>
    </source>
</evidence>
<reference evidence="2 3" key="1">
    <citation type="submission" date="2018-11" db="EMBL/GenBank/DDBJ databases">
        <title>Genome sequence and assembly of Colletotrichum sidae.</title>
        <authorList>
            <person name="Gan P."/>
            <person name="Shirasu K."/>
        </authorList>
    </citation>
    <scope>NUCLEOTIDE SEQUENCE [LARGE SCALE GENOMIC DNA]</scope>
    <source>
        <strain evidence="2 3">CBS 518.97</strain>
    </source>
</reference>
<protein>
    <recommendedName>
        <fullName evidence="1">DUF7587 domain-containing protein</fullName>
    </recommendedName>
</protein>
<proteinExistence type="predicted"/>
<accession>A0A4R8TIH4</accession>
<keyword evidence="3" id="KW-1185">Reference proteome</keyword>
<feature type="domain" description="DUF7587" evidence="1">
    <location>
        <begin position="21"/>
        <end position="138"/>
    </location>
</feature>
<dbReference type="AlphaFoldDB" id="A0A4R8TIH4"/>
<gene>
    <name evidence="2" type="ORF">C8034_v010047</name>
</gene>
<sequence>MANRTSAVLFSPTRRINLTDVPRYLFRVHAPSSPGQTSEDEVSSSAAMAGYDYATTDMLTWDGEDAAGMLNNHLRGWSRESDNLMSWTSSLLFALEYAFYRSIREPTVDLTEIRIYVVDTMGMAQGCFLPDLSLIDHLAEWDCHGPRHKRLSQIQHLRRFTDYNFGEYLCQGTLSVAGRATSTSLQNLIDHGILRLVPELAERNDDLELAKRVCRLRQRFFGFPHRPSKAGTRIALVIAQGCFGEKWALPMMAAFLSLHKRHRNQDTVMSAFEVNFSGNYASPTSLFRVF</sequence>
<name>A0A4R8TIH4_9PEZI</name>
<dbReference type="Pfam" id="PF24494">
    <property type="entry name" value="DUF7587"/>
    <property type="match status" value="1"/>
</dbReference>